<gene>
    <name evidence="1" type="ORF">EDD58_102362</name>
</gene>
<dbReference type="Gene3D" id="3.40.1390.10">
    <property type="entry name" value="MurE/MurF, N-terminal domain"/>
    <property type="match status" value="1"/>
</dbReference>
<protein>
    <submittedName>
        <fullName evidence="1">Uncharacterized protein</fullName>
    </submittedName>
</protein>
<dbReference type="AlphaFoldDB" id="A0A4R3L776"/>
<accession>A0A4R3L776</accession>
<sequence>MKLRETLHSTPYQLLQGNLDHEVSDITFDSRKVIPNAMFVKTLQKF</sequence>
<name>A0A4R3L776_9BACL</name>
<keyword evidence="2" id="KW-1185">Reference proteome</keyword>
<evidence type="ECO:0000313" key="2">
    <source>
        <dbReference type="Proteomes" id="UP000294937"/>
    </source>
</evidence>
<dbReference type="Proteomes" id="UP000294937">
    <property type="component" value="Unassembled WGS sequence"/>
</dbReference>
<proteinExistence type="predicted"/>
<dbReference type="SUPFAM" id="SSF63418">
    <property type="entry name" value="MurE/MurF N-terminal domain"/>
    <property type="match status" value="1"/>
</dbReference>
<comment type="caution">
    <text evidence="1">The sequence shown here is derived from an EMBL/GenBank/DDBJ whole genome shotgun (WGS) entry which is preliminary data.</text>
</comment>
<dbReference type="InterPro" id="IPR035911">
    <property type="entry name" value="MurE/MurF_N"/>
</dbReference>
<organism evidence="1 2">
    <name type="scientific">Hazenella coriacea</name>
    <dbReference type="NCBI Taxonomy" id="1179467"/>
    <lineage>
        <taxon>Bacteria</taxon>
        <taxon>Bacillati</taxon>
        <taxon>Bacillota</taxon>
        <taxon>Bacilli</taxon>
        <taxon>Bacillales</taxon>
        <taxon>Thermoactinomycetaceae</taxon>
        <taxon>Hazenella</taxon>
    </lineage>
</organism>
<dbReference type="EMBL" id="SMAG01000002">
    <property type="protein sequence ID" value="TCS95781.1"/>
    <property type="molecule type" value="Genomic_DNA"/>
</dbReference>
<evidence type="ECO:0000313" key="1">
    <source>
        <dbReference type="EMBL" id="TCS95781.1"/>
    </source>
</evidence>
<dbReference type="RefSeq" id="WP_165875804.1">
    <property type="nucleotide sequence ID" value="NZ_SMAG01000002.1"/>
</dbReference>
<reference evidence="1 2" key="1">
    <citation type="submission" date="2019-03" db="EMBL/GenBank/DDBJ databases">
        <title>Genomic Encyclopedia of Type Strains, Phase IV (KMG-IV): sequencing the most valuable type-strain genomes for metagenomic binning, comparative biology and taxonomic classification.</title>
        <authorList>
            <person name="Goeker M."/>
        </authorList>
    </citation>
    <scope>NUCLEOTIDE SEQUENCE [LARGE SCALE GENOMIC DNA]</scope>
    <source>
        <strain evidence="1 2">DSM 45707</strain>
    </source>
</reference>